<protein>
    <recommendedName>
        <fullName evidence="4">Lipocalin-like domain-containing protein</fullName>
    </recommendedName>
</protein>
<feature type="chain" id="PRO_5010696179" description="Lipocalin-like domain-containing protein" evidence="1">
    <location>
        <begin position="23"/>
        <end position="151"/>
    </location>
</feature>
<name>A0A1W2BCC2_9FLAO</name>
<evidence type="ECO:0000256" key="1">
    <source>
        <dbReference type="SAM" id="SignalP"/>
    </source>
</evidence>
<reference evidence="2 3" key="1">
    <citation type="submission" date="2017-04" db="EMBL/GenBank/DDBJ databases">
        <authorList>
            <person name="Afonso C.L."/>
            <person name="Miller P.J."/>
            <person name="Scott M.A."/>
            <person name="Spackman E."/>
            <person name="Goraichik I."/>
            <person name="Dimitrov K.M."/>
            <person name="Suarez D.L."/>
            <person name="Swayne D.E."/>
        </authorList>
    </citation>
    <scope>NUCLEOTIDE SEQUENCE [LARGE SCALE GENOMIC DNA]</scope>
    <source>
        <strain evidence="2 3">CGMCC 1.12708</strain>
    </source>
</reference>
<organism evidence="2 3">
    <name type="scientific">Moheibacter sediminis</name>
    <dbReference type="NCBI Taxonomy" id="1434700"/>
    <lineage>
        <taxon>Bacteria</taxon>
        <taxon>Pseudomonadati</taxon>
        <taxon>Bacteroidota</taxon>
        <taxon>Flavobacteriia</taxon>
        <taxon>Flavobacteriales</taxon>
        <taxon>Weeksellaceae</taxon>
        <taxon>Moheibacter</taxon>
    </lineage>
</organism>
<gene>
    <name evidence="2" type="ORF">SAMN06296427_10668</name>
</gene>
<feature type="signal peptide" evidence="1">
    <location>
        <begin position="1"/>
        <end position="22"/>
    </location>
</feature>
<keyword evidence="3" id="KW-1185">Reference proteome</keyword>
<keyword evidence="1" id="KW-0732">Signal</keyword>
<dbReference type="EMBL" id="FWXS01000006">
    <property type="protein sequence ID" value="SMC70673.1"/>
    <property type="molecule type" value="Genomic_DNA"/>
</dbReference>
<dbReference type="Proteomes" id="UP000192393">
    <property type="component" value="Unassembled WGS sequence"/>
</dbReference>
<dbReference type="AlphaFoldDB" id="A0A1W2BCC2"/>
<evidence type="ECO:0008006" key="4">
    <source>
        <dbReference type="Google" id="ProtNLM"/>
    </source>
</evidence>
<sequence>MKKNSYLMVLLGLMLSFSLVSCFGSDDDDNSNNNNNGGTSGIVVEGSWRVTLFQEDNSNQTNHFSGYAFTFNTNGTLVAVNGGTTQTGTWSTGNDDSLNKLWITFPAAPDDSPFEEITEDWQIISKTPSKIELRHVSGGDGSVDLLTFEKI</sequence>
<accession>A0A1W2BCC2</accession>
<evidence type="ECO:0000313" key="3">
    <source>
        <dbReference type="Proteomes" id="UP000192393"/>
    </source>
</evidence>
<dbReference type="RefSeq" id="WP_245828518.1">
    <property type="nucleotide sequence ID" value="NZ_FWXS01000006.1"/>
</dbReference>
<evidence type="ECO:0000313" key="2">
    <source>
        <dbReference type="EMBL" id="SMC70673.1"/>
    </source>
</evidence>
<dbReference type="PROSITE" id="PS51257">
    <property type="entry name" value="PROKAR_LIPOPROTEIN"/>
    <property type="match status" value="1"/>
</dbReference>
<proteinExistence type="predicted"/>